<accession>A0A084XVK5</accession>
<dbReference type="STRING" id="1457154.CAPSK01_004178"/>
<dbReference type="SUPFAM" id="SSF53474">
    <property type="entry name" value="alpha/beta-Hydrolases"/>
    <property type="match status" value="1"/>
</dbReference>
<dbReference type="Gene3D" id="3.40.50.1820">
    <property type="entry name" value="alpha/beta hydrolase"/>
    <property type="match status" value="1"/>
</dbReference>
<dbReference type="InterPro" id="IPR022742">
    <property type="entry name" value="Hydrolase_4"/>
</dbReference>
<proteinExistence type="predicted"/>
<organism evidence="2 3">
    <name type="scientific">Candidatus Accumulibacter vicinus</name>
    <dbReference type="NCBI Taxonomy" id="2954382"/>
    <lineage>
        <taxon>Bacteria</taxon>
        <taxon>Pseudomonadati</taxon>
        <taxon>Pseudomonadota</taxon>
        <taxon>Betaproteobacteria</taxon>
        <taxon>Candidatus Accumulibacter</taxon>
    </lineage>
</organism>
<dbReference type="RefSeq" id="WP_034930031.1">
    <property type="nucleotide sequence ID" value="NZ_JDSS02000042.1"/>
</dbReference>
<keyword evidence="2" id="KW-0378">Hydrolase</keyword>
<reference evidence="2 3" key="1">
    <citation type="submission" date="2014-07" db="EMBL/GenBank/DDBJ databases">
        <title>Expanding our view of genomic diversity in Candidatus Accumulibacter clades.</title>
        <authorList>
            <person name="Skennerton C.T."/>
            <person name="Barr J.J."/>
            <person name="Slater F.R."/>
            <person name="Bond P.L."/>
            <person name="Tyson G.W."/>
        </authorList>
    </citation>
    <scope>NUCLEOTIDE SEQUENCE [LARGE SCALE GENOMIC DNA]</scope>
    <source>
        <strain evidence="3">SK-01</strain>
    </source>
</reference>
<protein>
    <submittedName>
        <fullName evidence="2">Putative hydrolase of the alpha/beta-hydrolase fold protein</fullName>
    </submittedName>
</protein>
<dbReference type="InterPro" id="IPR029058">
    <property type="entry name" value="AB_hydrolase_fold"/>
</dbReference>
<evidence type="ECO:0000313" key="2">
    <source>
        <dbReference type="EMBL" id="KFB66499.1"/>
    </source>
</evidence>
<dbReference type="InterPro" id="IPR017208">
    <property type="entry name" value="UCP037442_abhydr"/>
</dbReference>
<evidence type="ECO:0000259" key="1">
    <source>
        <dbReference type="Pfam" id="PF12146"/>
    </source>
</evidence>
<sequence>MTEKAQARDFLAIAADHCPLGATEWRHGGDTRGRNVVIIVPATSVKARYYHRFAEYLFASGCDVLTFDYRGIGASRPADMRAIDASYVEWGRHDVEAILKHVVARYPGQPIDVVAHSIGGFTLGIAPSSHRVRRMLTVGAQIAYWPDYVLRKRLQMMLRWHLFMPLVARLFGYFPGTRLGWMEDTPLGVVKQWSAFHRNFDRKPWKRHRNDPSLPLLFELFRGETLAISIADDEWGTRSAILRLLRLYTKAQKYHLHLAPADIGESEIGHFAYFNQKFADSLWPLALRWIQTGSMPDPFQSRILKVG</sequence>
<evidence type="ECO:0000313" key="3">
    <source>
        <dbReference type="Proteomes" id="UP000019812"/>
    </source>
</evidence>
<dbReference type="PIRSF" id="PIRSF037442">
    <property type="entry name" value="UCP037442_abhydr"/>
    <property type="match status" value="1"/>
</dbReference>
<dbReference type="GO" id="GO:0016787">
    <property type="term" value="F:hydrolase activity"/>
    <property type="evidence" value="ECO:0007669"/>
    <property type="project" value="UniProtKB-KW"/>
</dbReference>
<gene>
    <name evidence="2" type="ORF">CAPSK01_004178</name>
</gene>
<dbReference type="Pfam" id="PF12146">
    <property type="entry name" value="Hydrolase_4"/>
    <property type="match status" value="1"/>
</dbReference>
<name>A0A084XVK5_9PROT</name>
<comment type="caution">
    <text evidence="2">The sequence shown here is derived from an EMBL/GenBank/DDBJ whole genome shotgun (WGS) entry which is preliminary data.</text>
</comment>
<dbReference type="AlphaFoldDB" id="A0A084XVK5"/>
<feature type="domain" description="Serine aminopeptidase S33" evidence="1">
    <location>
        <begin position="34"/>
        <end position="159"/>
    </location>
</feature>
<dbReference type="Proteomes" id="UP000019812">
    <property type="component" value="Unassembled WGS sequence"/>
</dbReference>
<dbReference type="EMBL" id="JDSS02000042">
    <property type="protein sequence ID" value="KFB66499.1"/>
    <property type="molecule type" value="Genomic_DNA"/>
</dbReference>